<name>A0A2S5T363_9BURK</name>
<organism evidence="2 3">
    <name type="scientific">Caldimonas thermodepolymerans</name>
    <dbReference type="NCBI Taxonomy" id="215580"/>
    <lineage>
        <taxon>Bacteria</taxon>
        <taxon>Pseudomonadati</taxon>
        <taxon>Pseudomonadota</taxon>
        <taxon>Betaproteobacteria</taxon>
        <taxon>Burkholderiales</taxon>
        <taxon>Sphaerotilaceae</taxon>
        <taxon>Caldimonas</taxon>
    </lineage>
</organism>
<reference evidence="2 3" key="1">
    <citation type="submission" date="2018-02" db="EMBL/GenBank/DDBJ databases">
        <title>Reclassifiation of [Polyangium] brachysporum DSM 7029 as Guopingzhaonella breviflexa gen. nov., sp. nov., a member of the family Comamonadaceae.</title>
        <authorList>
            <person name="Tang B."/>
        </authorList>
    </citation>
    <scope>NUCLEOTIDE SEQUENCE [LARGE SCALE GENOMIC DNA]</scope>
    <source>
        <strain evidence="2 3">DSM 15344</strain>
    </source>
</reference>
<keyword evidence="3" id="KW-1185">Reference proteome</keyword>
<dbReference type="Pfam" id="PF08241">
    <property type="entry name" value="Methyltransf_11"/>
    <property type="match status" value="1"/>
</dbReference>
<dbReference type="GO" id="GO:0008757">
    <property type="term" value="F:S-adenosylmethionine-dependent methyltransferase activity"/>
    <property type="evidence" value="ECO:0007669"/>
    <property type="project" value="InterPro"/>
</dbReference>
<dbReference type="EMBL" id="PSNY01000013">
    <property type="protein sequence ID" value="PPE69338.1"/>
    <property type="molecule type" value="Genomic_DNA"/>
</dbReference>
<keyword evidence="2" id="KW-0808">Transferase</keyword>
<protein>
    <submittedName>
        <fullName evidence="2">Methyltransferase type 11</fullName>
    </submittedName>
</protein>
<dbReference type="SUPFAM" id="SSF53335">
    <property type="entry name" value="S-adenosyl-L-methionine-dependent methyltransferases"/>
    <property type="match status" value="1"/>
</dbReference>
<gene>
    <name evidence="2" type="ORF">C1702_12645</name>
</gene>
<evidence type="ECO:0000313" key="2">
    <source>
        <dbReference type="EMBL" id="PPE69338.1"/>
    </source>
</evidence>
<evidence type="ECO:0000313" key="3">
    <source>
        <dbReference type="Proteomes" id="UP000239406"/>
    </source>
</evidence>
<dbReference type="InterPro" id="IPR013216">
    <property type="entry name" value="Methyltransf_11"/>
</dbReference>
<keyword evidence="2" id="KW-0489">Methyltransferase</keyword>
<proteinExistence type="predicted"/>
<accession>A0A2S5T363</accession>
<dbReference type="Proteomes" id="UP000239406">
    <property type="component" value="Unassembled WGS sequence"/>
</dbReference>
<dbReference type="CDD" id="cd02440">
    <property type="entry name" value="AdoMet_MTases"/>
    <property type="match status" value="1"/>
</dbReference>
<dbReference type="Gene3D" id="3.40.50.150">
    <property type="entry name" value="Vaccinia Virus protein VP39"/>
    <property type="match status" value="1"/>
</dbReference>
<evidence type="ECO:0000259" key="1">
    <source>
        <dbReference type="Pfam" id="PF08241"/>
    </source>
</evidence>
<dbReference type="AlphaFoldDB" id="A0A2S5T363"/>
<dbReference type="GO" id="GO:0032259">
    <property type="term" value="P:methylation"/>
    <property type="evidence" value="ECO:0007669"/>
    <property type="project" value="UniProtKB-KW"/>
</dbReference>
<sequence>MAAMFSMHGRAGSPARAAWRVGGRQTMGLVLNLGCGSQIGDGWVNVDYALGARLAKLPLFGPINQRLEIFKFDWDDRIYLHDLTKPFPWATGSADAVYSSHTLEHLSREDGRRFLRECHRVLRPGGRIRIVVPDLREAVEAYLAGRVQADDFVESLGVLYIPSPNPIKRKLAPFVQFPHKCMYDTPRLVAVMREIGFDAEPRRPFDSGIAGLERVELEDRTRGAVIVEGVKPATSGNRTHV</sequence>
<comment type="caution">
    <text evidence="2">The sequence shown here is derived from an EMBL/GenBank/DDBJ whole genome shotgun (WGS) entry which is preliminary data.</text>
</comment>
<feature type="domain" description="Methyltransferase type 11" evidence="1">
    <location>
        <begin position="79"/>
        <end position="128"/>
    </location>
</feature>
<dbReference type="InterPro" id="IPR029063">
    <property type="entry name" value="SAM-dependent_MTases_sf"/>
</dbReference>